<evidence type="ECO:0000256" key="6">
    <source>
        <dbReference type="ARBA" id="ARBA00023098"/>
    </source>
</evidence>
<keyword evidence="4" id="KW-0444">Lipid biosynthesis</keyword>
<evidence type="ECO:0000256" key="3">
    <source>
        <dbReference type="ARBA" id="ARBA00012243"/>
    </source>
</evidence>
<feature type="transmembrane region" description="Helical" evidence="12">
    <location>
        <begin position="27"/>
        <end position="49"/>
    </location>
</feature>
<dbReference type="InterPro" id="IPR033177">
    <property type="entry name" value="PSD-B"/>
</dbReference>
<evidence type="ECO:0000256" key="10">
    <source>
        <dbReference type="ARBA" id="ARBA00023317"/>
    </source>
</evidence>
<dbReference type="RefSeq" id="XP_067079756.1">
    <property type="nucleotide sequence ID" value="XM_067223655.1"/>
</dbReference>
<evidence type="ECO:0000256" key="5">
    <source>
        <dbReference type="ARBA" id="ARBA00022793"/>
    </source>
</evidence>
<comment type="pathway">
    <text evidence="11">Phospholipid metabolism; phosphatidylethanolamine biosynthesis.</text>
</comment>
<dbReference type="Pfam" id="PF02666">
    <property type="entry name" value="PS_Dcarbxylase"/>
    <property type="match status" value="1"/>
</dbReference>
<dbReference type="UniPathway" id="UPA00558"/>
<dbReference type="Proteomes" id="UP000195570">
    <property type="component" value="Unassembled WGS sequence"/>
</dbReference>
<organism evidence="13 14">
    <name type="scientific">Trypanosoma equiperdum</name>
    <dbReference type="NCBI Taxonomy" id="5694"/>
    <lineage>
        <taxon>Eukaryota</taxon>
        <taxon>Discoba</taxon>
        <taxon>Euglenozoa</taxon>
        <taxon>Kinetoplastea</taxon>
        <taxon>Metakinetoplastina</taxon>
        <taxon>Trypanosomatida</taxon>
        <taxon>Trypanosomatidae</taxon>
        <taxon>Trypanosoma</taxon>
    </lineage>
</organism>
<dbReference type="InterPro" id="IPR003817">
    <property type="entry name" value="PS_Dcarbxylase"/>
</dbReference>
<dbReference type="EMBL" id="CZPT02001025">
    <property type="protein sequence ID" value="SCU68631.1"/>
    <property type="molecule type" value="Genomic_DNA"/>
</dbReference>
<dbReference type="GO" id="GO:0004609">
    <property type="term" value="F:phosphatidylserine decarboxylase activity"/>
    <property type="evidence" value="ECO:0007669"/>
    <property type="project" value="UniProtKB-EC"/>
</dbReference>
<sequence length="356" mass="39736">MASLTRQLRFYKNDTTRPFTNPMRRWLYHYLFGGAIIGGAVYVGGRYQLAAWEATRHPEGGTRLCSVGMLEMLMLFPFNYISHICGRISENECLPSSFHRAVIAAIIWWYGMDAPRGKEREYKTLQEFFVRRWEDGERRVATSPVVMPSDGVVLSVQEDVVDDQLLQVKGVTYSVRRLFHSPLGTVAEGNRRIAVALHLRTQDYHHVVTPCLFTCKEVVYIPGALLPHTPAGYHWIPSVLPLNERVVLLGSWTDEHSASGNMGLALVGGTLTGRIVLHLDQRIKTNFLAPPEYAVHRCYSRAATSKKGDLLSTFYWGSSVVLVLDIPKTASVAVKPGDIVKAGEALVTYGLSESGK</sequence>
<evidence type="ECO:0000256" key="1">
    <source>
        <dbReference type="ARBA" id="ARBA00001928"/>
    </source>
</evidence>
<protein>
    <recommendedName>
        <fullName evidence="3">phosphatidylserine decarboxylase</fullName>
        <ecNumber evidence="3">4.1.1.65</ecNumber>
    </recommendedName>
</protein>
<keyword evidence="6" id="KW-0443">Lipid metabolism</keyword>
<comment type="caution">
    <text evidence="13">The sequence shown here is derived from an EMBL/GenBank/DDBJ whole genome shotgun (WGS) entry which is preliminary data.</text>
</comment>
<evidence type="ECO:0000256" key="7">
    <source>
        <dbReference type="ARBA" id="ARBA00023209"/>
    </source>
</evidence>
<evidence type="ECO:0000313" key="14">
    <source>
        <dbReference type="Proteomes" id="UP000195570"/>
    </source>
</evidence>
<keyword evidence="12" id="KW-0472">Membrane</keyword>
<dbReference type="PANTHER" id="PTHR10067">
    <property type="entry name" value="PHOSPHATIDYLSERINE DECARBOXYLASE"/>
    <property type="match status" value="1"/>
</dbReference>
<evidence type="ECO:0000256" key="4">
    <source>
        <dbReference type="ARBA" id="ARBA00022516"/>
    </source>
</evidence>
<keyword evidence="12" id="KW-1133">Transmembrane helix</keyword>
<evidence type="ECO:0000256" key="12">
    <source>
        <dbReference type="SAM" id="Phobius"/>
    </source>
</evidence>
<dbReference type="AlphaFoldDB" id="A0A1G4I9W8"/>
<dbReference type="VEuPathDB" id="TriTrypDB:TEOVI_000797800"/>
<accession>A0A1G4I9W8</accession>
<comment type="pathway">
    <text evidence="2">Lipid metabolism.</text>
</comment>
<dbReference type="EC" id="4.1.1.65" evidence="3"/>
<keyword evidence="14" id="KW-1185">Reference proteome</keyword>
<evidence type="ECO:0000256" key="2">
    <source>
        <dbReference type="ARBA" id="ARBA00005189"/>
    </source>
</evidence>
<evidence type="ECO:0000256" key="11">
    <source>
        <dbReference type="ARBA" id="ARBA00024326"/>
    </source>
</evidence>
<dbReference type="GO" id="GO:0005739">
    <property type="term" value="C:mitochondrion"/>
    <property type="evidence" value="ECO:0007669"/>
    <property type="project" value="TreeGrafter"/>
</dbReference>
<dbReference type="GeneID" id="92381912"/>
<dbReference type="NCBIfam" id="TIGR00163">
    <property type="entry name" value="PS_decarb"/>
    <property type="match status" value="1"/>
</dbReference>
<keyword evidence="5" id="KW-0210">Decarboxylase</keyword>
<comment type="cofactor">
    <cofactor evidence="1">
        <name>pyruvate</name>
        <dbReference type="ChEBI" id="CHEBI:15361"/>
    </cofactor>
</comment>
<proteinExistence type="predicted"/>
<keyword evidence="10" id="KW-0670">Pyruvate</keyword>
<keyword evidence="12" id="KW-0812">Transmembrane</keyword>
<gene>
    <name evidence="13" type="ORF">TEOVI_000797800</name>
</gene>
<keyword evidence="9" id="KW-1208">Phospholipid metabolism</keyword>
<name>A0A1G4I9W8_TRYEQ</name>
<keyword evidence="8 13" id="KW-0456">Lyase</keyword>
<reference evidence="13" key="1">
    <citation type="submission" date="2016-09" db="EMBL/GenBank/DDBJ databases">
        <authorList>
            <person name="Hebert L."/>
            <person name="Moumen B."/>
        </authorList>
    </citation>
    <scope>NUCLEOTIDE SEQUENCE [LARGE SCALE GENOMIC DNA]</scope>
    <source>
        <strain evidence="13">OVI</strain>
    </source>
</reference>
<evidence type="ECO:0000256" key="8">
    <source>
        <dbReference type="ARBA" id="ARBA00023239"/>
    </source>
</evidence>
<dbReference type="GO" id="GO:0006646">
    <property type="term" value="P:phosphatidylethanolamine biosynthetic process"/>
    <property type="evidence" value="ECO:0007669"/>
    <property type="project" value="UniProtKB-UniPathway"/>
</dbReference>
<evidence type="ECO:0000313" key="13">
    <source>
        <dbReference type="EMBL" id="SCU68631.1"/>
    </source>
</evidence>
<dbReference type="PANTHER" id="PTHR10067:SF6">
    <property type="entry name" value="PHOSPHATIDYLSERINE DECARBOXYLASE PROENZYME, MITOCHONDRIAL"/>
    <property type="match status" value="1"/>
</dbReference>
<evidence type="ECO:0000256" key="9">
    <source>
        <dbReference type="ARBA" id="ARBA00023264"/>
    </source>
</evidence>
<keyword evidence="7" id="KW-0594">Phospholipid biosynthesis</keyword>